<feature type="region of interest" description="Disordered" evidence="2">
    <location>
        <begin position="1"/>
        <end position="71"/>
    </location>
</feature>
<proteinExistence type="predicted"/>
<feature type="compositionally biased region" description="Polar residues" evidence="2">
    <location>
        <begin position="423"/>
        <end position="432"/>
    </location>
</feature>
<protein>
    <submittedName>
        <fullName evidence="3">Uncharacterized protein</fullName>
    </submittedName>
</protein>
<comment type="caution">
    <text evidence="3">The sequence shown here is derived from an EMBL/GenBank/DDBJ whole genome shotgun (WGS) entry which is preliminary data.</text>
</comment>
<feature type="region of interest" description="Disordered" evidence="2">
    <location>
        <begin position="419"/>
        <end position="522"/>
    </location>
</feature>
<keyword evidence="4" id="KW-1185">Reference proteome</keyword>
<feature type="compositionally biased region" description="Polar residues" evidence="2">
    <location>
        <begin position="110"/>
        <end position="125"/>
    </location>
</feature>
<feature type="region of interest" description="Disordered" evidence="2">
    <location>
        <begin position="105"/>
        <end position="134"/>
    </location>
</feature>
<dbReference type="EMBL" id="LSSL01005413">
    <property type="protein sequence ID" value="OLY78841.1"/>
    <property type="molecule type" value="Genomic_DNA"/>
</dbReference>
<evidence type="ECO:0000313" key="3">
    <source>
        <dbReference type="EMBL" id="OLY78841.1"/>
    </source>
</evidence>
<feature type="region of interest" description="Disordered" evidence="2">
    <location>
        <begin position="937"/>
        <end position="956"/>
    </location>
</feature>
<dbReference type="OrthoDB" id="5565726at2759"/>
<keyword evidence="1" id="KW-0175">Coiled coil</keyword>
<feature type="compositionally biased region" description="Basic and acidic residues" evidence="2">
    <location>
        <begin position="478"/>
        <end position="494"/>
    </location>
</feature>
<accession>A0A1R0GPK6</accession>
<name>A0A1R0GPK6_9FUNG</name>
<feature type="compositionally biased region" description="Polar residues" evidence="2">
    <location>
        <begin position="1034"/>
        <end position="1067"/>
    </location>
</feature>
<feature type="coiled-coil region" evidence="1">
    <location>
        <begin position="689"/>
        <end position="741"/>
    </location>
</feature>
<sequence length="1248" mass="141597">MSNKGTQIERVQDSQEEKYDSKSQTLTKKQIDSLFRSVGNPMVGYGHSNRTSNESSKSRTSALSEKSLDSNVKSAEERITYDYVLKALKKQEEFREKYNKLEKLKEDGINSPNSTLKKRTNSGASSEEIKSNLKNSRNGNLKSIDLVNDSSLFLSPSRYSNNDTISIKQKISPNFSKINLTEINRNEIESVYESSRKSVERRRKSRDRNAIISILNNDSQNIFDGGSENYSDYMLKKTYPELNFIKDGSIPPRVFEKEYKHSYIPASVSRKNSGSINSGVGEKENSLMSRLSYESDAPDKYPKNFNKDRKDHVFSDDLLSNADSQENNKKLEFTSNYPGSLLEKIKDSEGLDVFTTNEKISNTVSHDDDYSESEDAGYRSINGSYVRYAPESFEGYSSASEKKNNTKYYQNSLKNLLFERKNSSNQTKNTSGDDAIKELEKDKDEENRYNNSVSNKDSILSPPRRNMGKITSITPPDSDFKNKPQKYDDSDQKLESSYPIFTNSSSNRNNSKPPEPLPLSEIHYPQKPKLTKLRSIILDKPEEISSTSDKVADFIETNFDLDKYPKNENLISDSKELNKPDVLLEEYQKNESQVPLNMHSIPIPESNITPVRLGRMSARGSKMVTDGNFDNLSQNNHSIQSQKLIPALKSSSDLVQTTKYTVEKQTKKNRHRNVGIQCNIYGKIVEKDKEKLSSEILKKDLLIEELNKKLDSVESSHLAEVEQLNKEIKKCIESKGQVDEELEIVLSQLKNVNLYVETLEKSDKGRVMEIEKLNKDLIEYKKVFKDKTDELLDQIAYLSSQVEYFRNKELMAPCPDDDLNLLSNIYKDSIKVVKSFSGSIEDVDYIEKQYEIFKNENFTSRDNSEFIKTISKIESSLETSNLAISKGLETISKNINSLDLHINNESIKNKNENKFNSSNSISSFKSKIENSLSSSQRRITSFSSTPTKLSVPPKNNCDTLDLRLGKRNFNARPPIPKAFSQRPKRGSTGLSMILKQGSSLLKKDIVDVNVTPKIPEEDKTLDTPPINGDEIPLSQYSSPSSTQDTLNDMEFSSDSISSGDNNFSETQESLKPDSETYDKYGSSVSFIPKNSTLNEEFLNRSSIFFFVKDSLDSNSLKNFNAEYLSMNSRTPSRTDNVNNGSIDQSLISESDSAELKKRIKVNSSLSISKSELPNVLYQVEKNQNSLNKSDTQNDQIGIAEKLKKNDESKNSHFYKDNNADQKNHLSESIDNVSRFRIGSRISQGMYSI</sequence>
<feature type="region of interest" description="Disordered" evidence="2">
    <location>
        <begin position="1015"/>
        <end position="1077"/>
    </location>
</feature>
<evidence type="ECO:0000256" key="2">
    <source>
        <dbReference type="SAM" id="MobiDB-lite"/>
    </source>
</evidence>
<feature type="compositionally biased region" description="Basic and acidic residues" evidence="2">
    <location>
        <begin position="10"/>
        <end position="21"/>
    </location>
</feature>
<dbReference type="AlphaFoldDB" id="A0A1R0GPK6"/>
<dbReference type="Proteomes" id="UP000187455">
    <property type="component" value="Unassembled WGS sequence"/>
</dbReference>
<feature type="compositionally biased region" description="Basic and acidic residues" evidence="2">
    <location>
        <begin position="1068"/>
        <end position="1077"/>
    </location>
</feature>
<feature type="region of interest" description="Disordered" evidence="2">
    <location>
        <begin position="967"/>
        <end position="986"/>
    </location>
</feature>
<feature type="compositionally biased region" description="Basic and acidic residues" evidence="2">
    <location>
        <begin position="434"/>
        <end position="448"/>
    </location>
</feature>
<evidence type="ECO:0000256" key="1">
    <source>
        <dbReference type="SAM" id="Coils"/>
    </source>
</evidence>
<reference evidence="3 4" key="1">
    <citation type="journal article" date="2016" name="Mol. Biol. Evol.">
        <title>Genome-Wide Survey of Gut Fungi (Harpellales) Reveals the First Horizontally Transferred Ubiquitin Gene from a Mosquito Host.</title>
        <authorList>
            <person name="Wang Y."/>
            <person name="White M.M."/>
            <person name="Kvist S."/>
            <person name="Moncalvo J.M."/>
        </authorList>
    </citation>
    <scope>NUCLEOTIDE SEQUENCE [LARGE SCALE GENOMIC DNA]</scope>
    <source>
        <strain evidence="3 4">ALG-7-W6</strain>
    </source>
</reference>
<feature type="compositionally biased region" description="Polar residues" evidence="2">
    <location>
        <begin position="449"/>
        <end position="458"/>
    </location>
</feature>
<evidence type="ECO:0000313" key="4">
    <source>
        <dbReference type="Proteomes" id="UP000187455"/>
    </source>
</evidence>
<organism evidence="3 4">
    <name type="scientific">Smittium mucronatum</name>
    <dbReference type="NCBI Taxonomy" id="133383"/>
    <lineage>
        <taxon>Eukaryota</taxon>
        <taxon>Fungi</taxon>
        <taxon>Fungi incertae sedis</taxon>
        <taxon>Zoopagomycota</taxon>
        <taxon>Kickxellomycotina</taxon>
        <taxon>Harpellomycetes</taxon>
        <taxon>Harpellales</taxon>
        <taxon>Legeriomycetaceae</taxon>
        <taxon>Smittium</taxon>
    </lineage>
</organism>
<gene>
    <name evidence="3" type="ORF">AYI68_g7097</name>
</gene>
<feature type="compositionally biased region" description="Polar residues" evidence="2">
    <location>
        <begin position="48"/>
        <end position="71"/>
    </location>
</feature>